<reference evidence="2" key="2">
    <citation type="submission" date="2022-10" db="EMBL/GenBank/DDBJ databases">
        <authorList>
            <consortium name="ENA_rothamsted_submissions"/>
            <consortium name="culmorum"/>
            <person name="King R."/>
        </authorList>
    </citation>
    <scope>NUCLEOTIDE SEQUENCE</scope>
</reference>
<evidence type="ECO:0000313" key="2">
    <source>
        <dbReference type="EMBL" id="CAG9790211.1"/>
    </source>
</evidence>
<dbReference type="EMBL" id="OU893352">
    <property type="protein sequence ID" value="CAG9790211.1"/>
    <property type="molecule type" value="Genomic_DNA"/>
</dbReference>
<dbReference type="Pfam" id="PF25298">
    <property type="entry name" value="Baculo_FP_2nd"/>
    <property type="match status" value="1"/>
</dbReference>
<dbReference type="AlphaFoldDB" id="A0A9N9WF01"/>
<reference evidence="2" key="1">
    <citation type="submission" date="2021-12" db="EMBL/GenBank/DDBJ databases">
        <authorList>
            <person name="King R."/>
        </authorList>
    </citation>
    <scope>NUCLEOTIDE SEQUENCE</scope>
</reference>
<name>A0A9N9WF01_9NEOP</name>
<dbReference type="Proteomes" id="UP001153714">
    <property type="component" value="Chromosome 21"/>
</dbReference>
<feature type="domain" description="FP protein C-terminal" evidence="1">
    <location>
        <begin position="295"/>
        <end position="339"/>
    </location>
</feature>
<dbReference type="Gene3D" id="3.30.70.1820">
    <property type="entry name" value="L1 transposable element, RRM domain"/>
    <property type="match status" value="1"/>
</dbReference>
<dbReference type="OrthoDB" id="7479742at2759"/>
<keyword evidence="3" id="KW-1185">Reference proteome</keyword>
<sequence>MSCTGCTGQLDDTNSLKCNACDSRYCLECWNFGSHNKTSDLDPNLLSTLKCPSCTNISRRRRGKNIPAILSPSYVTRTATSTQVTIESISALLDQKLAPTSSIMIYSRNVLIQEVKGLITTDIDKLVNGLREEFTKTTDHIMEEVKELNKIIKEKENIIKTLKTEQILFENKLQIISSRFVTIEKLSRDRNIEIQGVPEDRSENVISLFRTLCNTFKYPISDRDIQACRRVAKMDGKSKRPRNVVVTLSSPRMRDEIISATYRFNKEHGDINLNSQHLGISGETNQIYVCEHLAPDTKQLFATVRRFAKNNSYAYSWVKFGQIYLCKSDKTNAILVKNEVLKTLK</sequence>
<organism evidence="2 3">
    <name type="scientific">Diatraea saccharalis</name>
    <name type="common">sugarcane borer</name>
    <dbReference type="NCBI Taxonomy" id="40085"/>
    <lineage>
        <taxon>Eukaryota</taxon>
        <taxon>Metazoa</taxon>
        <taxon>Ecdysozoa</taxon>
        <taxon>Arthropoda</taxon>
        <taxon>Hexapoda</taxon>
        <taxon>Insecta</taxon>
        <taxon>Pterygota</taxon>
        <taxon>Neoptera</taxon>
        <taxon>Endopterygota</taxon>
        <taxon>Lepidoptera</taxon>
        <taxon>Glossata</taxon>
        <taxon>Ditrysia</taxon>
        <taxon>Pyraloidea</taxon>
        <taxon>Crambidae</taxon>
        <taxon>Crambinae</taxon>
        <taxon>Diatraea</taxon>
    </lineage>
</organism>
<protein>
    <recommendedName>
        <fullName evidence="1">FP protein C-terminal domain-containing protein</fullName>
    </recommendedName>
</protein>
<evidence type="ECO:0000313" key="3">
    <source>
        <dbReference type="Proteomes" id="UP001153714"/>
    </source>
</evidence>
<gene>
    <name evidence="2" type="ORF">DIATSA_LOCUS7880</name>
</gene>
<proteinExistence type="predicted"/>
<dbReference type="InterPro" id="IPR057251">
    <property type="entry name" value="FP_C"/>
</dbReference>
<evidence type="ECO:0000259" key="1">
    <source>
        <dbReference type="Pfam" id="PF25298"/>
    </source>
</evidence>
<accession>A0A9N9WF01</accession>